<name>A0A918EUU4_9ACTN</name>
<dbReference type="Proteomes" id="UP000620156">
    <property type="component" value="Unassembled WGS sequence"/>
</dbReference>
<evidence type="ECO:0000313" key="5">
    <source>
        <dbReference type="Proteomes" id="UP000620156"/>
    </source>
</evidence>
<reference evidence="4" key="2">
    <citation type="submission" date="2020-09" db="EMBL/GenBank/DDBJ databases">
        <authorList>
            <person name="Sun Q."/>
            <person name="Ohkuma M."/>
        </authorList>
    </citation>
    <scope>NUCLEOTIDE SEQUENCE</scope>
    <source>
        <strain evidence="4">JCM 3131</strain>
    </source>
</reference>
<keyword evidence="1" id="KW-0472">Membrane</keyword>
<dbReference type="EMBL" id="BMQK01000014">
    <property type="protein sequence ID" value="GGQ75807.1"/>
    <property type="molecule type" value="Genomic_DNA"/>
</dbReference>
<dbReference type="InterPro" id="IPR011050">
    <property type="entry name" value="Pectin_lyase_fold/virulence"/>
</dbReference>
<reference evidence="4" key="1">
    <citation type="journal article" date="2014" name="Int. J. Syst. Evol. Microbiol.">
        <title>Complete genome sequence of Corynebacterium casei LMG S-19264T (=DSM 44701T), isolated from a smear-ripened cheese.</title>
        <authorList>
            <consortium name="US DOE Joint Genome Institute (JGI-PGF)"/>
            <person name="Walter F."/>
            <person name="Albersmeier A."/>
            <person name="Kalinowski J."/>
            <person name="Ruckert C."/>
        </authorList>
    </citation>
    <scope>NUCLEOTIDE SEQUENCE</scope>
    <source>
        <strain evidence="4">JCM 3131</strain>
    </source>
</reference>
<evidence type="ECO:0000259" key="3">
    <source>
        <dbReference type="Pfam" id="PF13229"/>
    </source>
</evidence>
<feature type="chain" id="PRO_5039699402" description="Right handed beta helix domain-containing protein" evidence="2">
    <location>
        <begin position="25"/>
        <end position="597"/>
    </location>
</feature>
<keyword evidence="5" id="KW-1185">Reference proteome</keyword>
<proteinExistence type="predicted"/>
<dbReference type="Gene3D" id="2.160.20.10">
    <property type="entry name" value="Single-stranded right-handed beta-helix, Pectin lyase-like"/>
    <property type="match status" value="1"/>
</dbReference>
<evidence type="ECO:0000256" key="2">
    <source>
        <dbReference type="SAM" id="SignalP"/>
    </source>
</evidence>
<dbReference type="AlphaFoldDB" id="A0A918EUU4"/>
<sequence>MTHIRYMARAVVALTAALVFASSAAPGAGAAGDPDVAAWQRNDRPDRLVVIRPRSVSLVERGTVVRRLVPPAGVVPLSWLATSTGGRWVAYDARDRSTVRVGAALLLTPNTILRVDERTRNVLMAAGTTAASGTWIRGSRAALDIEGVTLTSVGADGSRPAPADAPGRPYVAMGAEGRLDIRGSTITGFGREGRAVQSGVTWGRMSTGSVTFSTFDGNRTGLRLSGASGVTLREVTVQRSAGDGIVLGEDRATTADGLTAQGNGGGGVVLDGGPDPRVLTGVVTRNNGKAGVRAVDQAGLRLESPVSHGDDSGIELVACTDCTVSWPTVHGTSRDALRVRGDGGRVTVERPRLNGNGHGTGIRLEPGTTVARVTGGKVVGFARGIDVGGSHAEVADISLADNRVGIGVGGRADRVSLQGLLIRGGHTGVTVGRGTRHVTLSGFGIKGAASKGLVSASPGLRASAGRISGSTSSVVLQARADLSGLTIDETHRAVHLSSGVRATGHDLDILAQRRGIQTDHEARMDLTDSRVRAPMALTGDGRTERHGRTTVSLPPFPWLGVAALSALLLAAVLQTVHQVRHRRTPRPKVATHVRNTV</sequence>
<feature type="signal peptide" evidence="2">
    <location>
        <begin position="1"/>
        <end position="24"/>
    </location>
</feature>
<comment type="caution">
    <text evidence="4">The sequence shown here is derived from an EMBL/GenBank/DDBJ whole genome shotgun (WGS) entry which is preliminary data.</text>
</comment>
<dbReference type="SUPFAM" id="SSF51126">
    <property type="entry name" value="Pectin lyase-like"/>
    <property type="match status" value="1"/>
</dbReference>
<feature type="domain" description="Right handed beta helix" evidence="3">
    <location>
        <begin position="221"/>
        <end position="360"/>
    </location>
</feature>
<dbReference type="Pfam" id="PF13229">
    <property type="entry name" value="Beta_helix"/>
    <property type="match status" value="1"/>
</dbReference>
<dbReference type="SMART" id="SM00710">
    <property type="entry name" value="PbH1"/>
    <property type="match status" value="8"/>
</dbReference>
<dbReference type="InterPro" id="IPR006626">
    <property type="entry name" value="PbH1"/>
</dbReference>
<keyword evidence="1" id="KW-1133">Transmembrane helix</keyword>
<evidence type="ECO:0000313" key="4">
    <source>
        <dbReference type="EMBL" id="GGQ75807.1"/>
    </source>
</evidence>
<dbReference type="InterPro" id="IPR039448">
    <property type="entry name" value="Beta_helix"/>
</dbReference>
<organism evidence="4 5">
    <name type="scientific">Streptomyces ruber</name>
    <dbReference type="NCBI Taxonomy" id="83378"/>
    <lineage>
        <taxon>Bacteria</taxon>
        <taxon>Bacillati</taxon>
        <taxon>Actinomycetota</taxon>
        <taxon>Actinomycetes</taxon>
        <taxon>Kitasatosporales</taxon>
        <taxon>Streptomycetaceae</taxon>
        <taxon>Streptomyces</taxon>
    </lineage>
</organism>
<keyword evidence="1" id="KW-0812">Transmembrane</keyword>
<gene>
    <name evidence="4" type="ORF">GCM10010145_51870</name>
</gene>
<keyword evidence="2" id="KW-0732">Signal</keyword>
<accession>A0A918EUU4</accession>
<dbReference type="RefSeq" id="WP_189219271.1">
    <property type="nucleotide sequence ID" value="NZ_BMQK01000014.1"/>
</dbReference>
<evidence type="ECO:0000256" key="1">
    <source>
        <dbReference type="SAM" id="Phobius"/>
    </source>
</evidence>
<feature type="transmembrane region" description="Helical" evidence="1">
    <location>
        <begin position="556"/>
        <end position="576"/>
    </location>
</feature>
<protein>
    <recommendedName>
        <fullName evidence="3">Right handed beta helix domain-containing protein</fullName>
    </recommendedName>
</protein>
<dbReference type="InterPro" id="IPR012334">
    <property type="entry name" value="Pectin_lyas_fold"/>
</dbReference>